<dbReference type="PANTHER" id="PTHR45749:SF21">
    <property type="entry name" value="DUF4371 DOMAIN-CONTAINING PROTEIN"/>
    <property type="match status" value="1"/>
</dbReference>
<feature type="non-terminal residue" evidence="2">
    <location>
        <position position="194"/>
    </location>
</feature>
<dbReference type="InterPro" id="IPR025398">
    <property type="entry name" value="DUF4371"/>
</dbReference>
<feature type="domain" description="DUF4371" evidence="1">
    <location>
        <begin position="9"/>
        <end position="184"/>
    </location>
</feature>
<protein>
    <recommendedName>
        <fullName evidence="1">DUF4371 domain-containing protein</fullName>
    </recommendedName>
</protein>
<evidence type="ECO:0000259" key="1">
    <source>
        <dbReference type="Pfam" id="PF14291"/>
    </source>
</evidence>
<sequence>KKVQTNSKYLKCIIETVLFLGKQNLALRGHDESTNSFNRGNFLELLDLRAQNMDSEIQLLMKSSVHSYKSPTVQNEIIECIKNEMLADIVQEVSESLAYSIICDETTDISVREQLSICIRYIVKADGNIEIKERFLGFIDVVATTGENLHDVIKNYLQQLGINLNKMRGQAYDGASNMSGKFNGVAARFQEEEP</sequence>
<name>A0A1B6CI97_9HEMI</name>
<feature type="non-terminal residue" evidence="2">
    <location>
        <position position="1"/>
    </location>
</feature>
<dbReference type="InterPro" id="IPR012337">
    <property type="entry name" value="RNaseH-like_sf"/>
</dbReference>
<reference evidence="2" key="1">
    <citation type="submission" date="2015-12" db="EMBL/GenBank/DDBJ databases">
        <title>De novo transcriptome assembly of four potential Pierce s Disease insect vectors from Arizona vineyards.</title>
        <authorList>
            <person name="Tassone E.E."/>
        </authorList>
    </citation>
    <scope>NUCLEOTIDE SEQUENCE</scope>
</reference>
<organism evidence="2">
    <name type="scientific">Clastoptera arizonana</name>
    <name type="common">Arizona spittle bug</name>
    <dbReference type="NCBI Taxonomy" id="38151"/>
    <lineage>
        <taxon>Eukaryota</taxon>
        <taxon>Metazoa</taxon>
        <taxon>Ecdysozoa</taxon>
        <taxon>Arthropoda</taxon>
        <taxon>Hexapoda</taxon>
        <taxon>Insecta</taxon>
        <taxon>Pterygota</taxon>
        <taxon>Neoptera</taxon>
        <taxon>Paraneoptera</taxon>
        <taxon>Hemiptera</taxon>
        <taxon>Auchenorrhyncha</taxon>
        <taxon>Cercopoidea</taxon>
        <taxon>Clastopteridae</taxon>
        <taxon>Clastoptera</taxon>
    </lineage>
</organism>
<dbReference type="PANTHER" id="PTHR45749">
    <property type="match status" value="1"/>
</dbReference>
<dbReference type="Pfam" id="PF14291">
    <property type="entry name" value="DUF4371"/>
    <property type="match status" value="1"/>
</dbReference>
<gene>
    <name evidence="2" type="ORF">g.2925</name>
</gene>
<proteinExistence type="predicted"/>
<accession>A0A1B6CI97</accession>
<evidence type="ECO:0000313" key="2">
    <source>
        <dbReference type="EMBL" id="JAS13168.1"/>
    </source>
</evidence>
<dbReference type="EMBL" id="GEDC01024130">
    <property type="protein sequence ID" value="JAS13168.1"/>
    <property type="molecule type" value="Transcribed_RNA"/>
</dbReference>
<dbReference type="AlphaFoldDB" id="A0A1B6CI97"/>
<dbReference type="SUPFAM" id="SSF53098">
    <property type="entry name" value="Ribonuclease H-like"/>
    <property type="match status" value="1"/>
</dbReference>